<dbReference type="OrthoDB" id="2499658at2759"/>
<dbReference type="EMBL" id="CAMKVN010002718">
    <property type="protein sequence ID" value="CAI2182315.1"/>
    <property type="molecule type" value="Genomic_DNA"/>
</dbReference>
<comment type="caution">
    <text evidence="1">The sequence shown here is derived from an EMBL/GenBank/DDBJ whole genome shotgun (WGS) entry which is preliminary data.</text>
</comment>
<evidence type="ECO:0000313" key="1">
    <source>
        <dbReference type="EMBL" id="CAI2182315.1"/>
    </source>
</evidence>
<sequence>MEAFSFIFPEVFEELIVQYTNSLKNKNKYNIHLIDQNTYDDIKKFLFGNDHVVHISFNNRTTGARNNVNKNIRSLPVLIKENMYKVFCLAHTEVSHKKIASTYEKLRNEWGNINKKLVELFCENCSICAIRVNRKFSNEVAGKAIIARNFLSRLQ</sequence>
<proteinExistence type="predicted"/>
<protein>
    <submittedName>
        <fullName evidence="1">95_t:CDS:1</fullName>
    </submittedName>
</protein>
<feature type="non-terminal residue" evidence="1">
    <location>
        <position position="155"/>
    </location>
</feature>
<keyword evidence="2" id="KW-1185">Reference proteome</keyword>
<organism evidence="1 2">
    <name type="scientific">Funneliformis geosporum</name>
    <dbReference type="NCBI Taxonomy" id="1117311"/>
    <lineage>
        <taxon>Eukaryota</taxon>
        <taxon>Fungi</taxon>
        <taxon>Fungi incertae sedis</taxon>
        <taxon>Mucoromycota</taxon>
        <taxon>Glomeromycotina</taxon>
        <taxon>Glomeromycetes</taxon>
        <taxon>Glomerales</taxon>
        <taxon>Glomeraceae</taxon>
        <taxon>Funneliformis</taxon>
    </lineage>
</organism>
<dbReference type="Proteomes" id="UP001153678">
    <property type="component" value="Unassembled WGS sequence"/>
</dbReference>
<evidence type="ECO:0000313" key="2">
    <source>
        <dbReference type="Proteomes" id="UP001153678"/>
    </source>
</evidence>
<name>A0A9W4X2T3_9GLOM</name>
<gene>
    <name evidence="1" type="ORF">FWILDA_LOCUS10522</name>
</gene>
<reference evidence="1" key="1">
    <citation type="submission" date="2022-08" db="EMBL/GenBank/DDBJ databases">
        <authorList>
            <person name="Kallberg Y."/>
            <person name="Tangrot J."/>
            <person name="Rosling A."/>
        </authorList>
    </citation>
    <scope>NUCLEOTIDE SEQUENCE</scope>
    <source>
        <strain evidence="1">Wild A</strain>
    </source>
</reference>
<accession>A0A9W4X2T3</accession>
<dbReference type="AlphaFoldDB" id="A0A9W4X2T3"/>